<sequence>MNTANLQLEGLLLAVSNLIEMLRRKGLVTQQEIEEALHEALGAARRDADGRNISPAQGAGMEFPIRFLLTATNLSDGPPQTFSEVAAMIGETRDQDK</sequence>
<name>A8HTD8_AZOC5</name>
<dbReference type="EMBL" id="AP009384">
    <property type="protein sequence ID" value="BAF86823.1"/>
    <property type="molecule type" value="Genomic_DNA"/>
</dbReference>
<organism evidence="1 2">
    <name type="scientific">Azorhizobium caulinodans (strain ATCC 43989 / DSM 5975 / JCM 20966 / LMG 6465 / NBRC 14845 / NCIMB 13405 / ORS 571)</name>
    <dbReference type="NCBI Taxonomy" id="438753"/>
    <lineage>
        <taxon>Bacteria</taxon>
        <taxon>Pseudomonadati</taxon>
        <taxon>Pseudomonadota</taxon>
        <taxon>Alphaproteobacteria</taxon>
        <taxon>Hyphomicrobiales</taxon>
        <taxon>Xanthobacteraceae</taxon>
        <taxon>Azorhizobium</taxon>
    </lineage>
</organism>
<reference evidence="2" key="2">
    <citation type="submission" date="2007-04" db="EMBL/GenBank/DDBJ databases">
        <title>Complete genome sequence of the nitrogen-fixing bacterium Azorhizobium caulinodans ORS571.</title>
        <authorList>
            <person name="Lee K.B."/>
            <person name="Backer P.D."/>
            <person name="Aono T."/>
            <person name="Liu C.T."/>
            <person name="Suzuki S."/>
            <person name="Suzuki T."/>
            <person name="Kaneko T."/>
            <person name="Yamada M."/>
            <person name="Tabata S."/>
            <person name="Kupfer D.M."/>
            <person name="Najar F.Z."/>
            <person name="Wiley G.B."/>
            <person name="Roe B."/>
            <person name="Binnewies T."/>
            <person name="Ussery D."/>
            <person name="Vereecke D."/>
            <person name="Gevers D."/>
            <person name="Holsters M."/>
            <person name="Oyaizu H."/>
        </authorList>
    </citation>
    <scope>NUCLEOTIDE SEQUENCE [LARGE SCALE GENOMIC DNA]</scope>
    <source>
        <strain evidence="2">ATCC 43989 / DSM 5975 / JCM 20966 / LMG 6465 / NBRC 14845 / NCIMB 13405 / ORS 571</strain>
    </source>
</reference>
<dbReference type="eggNOG" id="ENOG50339MA">
    <property type="taxonomic scope" value="Bacteria"/>
</dbReference>
<reference evidence="1 2" key="3">
    <citation type="journal article" date="2008" name="BMC Genomics">
        <title>The genome of the versatile nitrogen fixer Azorhizobium caulinodans ORS571.</title>
        <authorList>
            <person name="Lee KB."/>
            <person name="Backer P.D."/>
            <person name="Aono T."/>
            <person name="Liu CT."/>
            <person name="Suzuki S."/>
            <person name="Suzuki T."/>
            <person name="Kaneko T."/>
            <person name="Yamada M."/>
            <person name="Tabata S."/>
            <person name="Kupfer D.M."/>
            <person name="Najar F.Z."/>
            <person name="Wiley G.B."/>
            <person name="Roe B."/>
            <person name="Binnewies T.T."/>
            <person name="Ussery D.W."/>
            <person name="D'Haeze W."/>
            <person name="Herder J.D."/>
            <person name="Gevers D."/>
            <person name="Vereecke D."/>
            <person name="Holsters M."/>
            <person name="Oyaizu H."/>
        </authorList>
    </citation>
    <scope>NUCLEOTIDE SEQUENCE [LARGE SCALE GENOMIC DNA]</scope>
    <source>
        <strain evidence="2">ATCC 43989 / DSM 5975 / JCM 20966 / LMG 6465 / NBRC 14845 / NCIMB 13405 / ORS 571</strain>
    </source>
</reference>
<proteinExistence type="predicted"/>
<evidence type="ECO:0000313" key="2">
    <source>
        <dbReference type="Proteomes" id="UP000000270"/>
    </source>
</evidence>
<dbReference type="RefSeq" id="WP_012169356.1">
    <property type="nucleotide sequence ID" value="NC_009937.1"/>
</dbReference>
<dbReference type="KEGG" id="azc:AZC_0825"/>
<reference evidence="1 2" key="5">
    <citation type="journal article" date="2010" name="Appl. Environ. Microbiol.">
        <title>phrR-like gene praR of Azorhizobium caulinodans ORS571 is essential for symbiosis with Sesbania rostrata and is involved in expression of reb genes.</title>
        <authorList>
            <person name="Akiba N."/>
            <person name="Aono T."/>
            <person name="Toyazaki H."/>
            <person name="Sato S."/>
            <person name="Oyaizu H."/>
        </authorList>
    </citation>
    <scope>NUCLEOTIDE SEQUENCE [LARGE SCALE GENOMIC DNA]</scope>
    <source>
        <strain evidence="2">ATCC 43989 / DSM 5975 / JCM 20966 / LMG 6465 / NBRC 14845 / NCIMB 13405 / ORS 571</strain>
    </source>
</reference>
<accession>A8HTD8</accession>
<dbReference type="HOGENOM" id="CLU_159963_0_0_5"/>
<dbReference type="AlphaFoldDB" id="A8HTD8"/>
<protein>
    <submittedName>
        <fullName evidence="1">Uncharacterized protein</fullName>
    </submittedName>
</protein>
<reference evidence="1 2" key="6">
    <citation type="journal article" date="2011" name="Appl. Environ. Microbiol.">
        <title>Involvement of the azorhizobial chromosome partition gene (parA) in the onset of bacteroid differentiation during Sesbania rostrata stem nodule development.</title>
        <authorList>
            <person name="Liu CT."/>
            <person name="Lee KB."/>
            <person name="Wang YS."/>
            <person name="Peng MH."/>
            <person name="Lee KT."/>
            <person name="Suzuki S."/>
            <person name="Suzuki T."/>
            <person name="Oyaizu H."/>
        </authorList>
    </citation>
    <scope>NUCLEOTIDE SEQUENCE [LARGE SCALE GENOMIC DNA]</scope>
    <source>
        <strain evidence="2">ATCC 43989 / DSM 5975 / JCM 20966 / LMG 6465 / NBRC 14845 / NCIMB 13405 / ORS 571</strain>
    </source>
</reference>
<reference evidence="1 2" key="4">
    <citation type="journal article" date="2009" name="Appl. Environ. Microbiol.">
        <title>Comparative genome-wide transcriptional profiling of Azorhizobium caulinodans ORS571 grown under free-living and symbiotic conditions.</title>
        <authorList>
            <person name="Tsukada S."/>
            <person name="Aono T."/>
            <person name="Akiba N."/>
            <person name="Lee KB."/>
            <person name="Liu CT."/>
            <person name="Toyazaki H."/>
            <person name="Oyaizu H."/>
        </authorList>
    </citation>
    <scope>NUCLEOTIDE SEQUENCE [LARGE SCALE GENOMIC DNA]</scope>
    <source>
        <strain evidence="2">ATCC 43989 / DSM 5975 / JCM 20966 / LMG 6465 / NBRC 14845 / NCIMB 13405 / ORS 571</strain>
    </source>
</reference>
<keyword evidence="2" id="KW-1185">Reference proteome</keyword>
<reference evidence="1 2" key="1">
    <citation type="journal article" date="2007" name="Appl. Environ. Microbiol.">
        <title>Rhizobial factors required for stem nodule maturation and maintenance in Sesbania rostrata-Azorhizobium caulinodans ORS571 symbiosis.</title>
        <authorList>
            <person name="Suzuki S."/>
            <person name="Aono T."/>
            <person name="Lee KB."/>
            <person name="Suzuki T."/>
            <person name="Liu CT."/>
            <person name="Miwa H."/>
            <person name="Wakao S."/>
            <person name="Iki T."/>
            <person name="Oyaizu H."/>
        </authorList>
    </citation>
    <scope>NUCLEOTIDE SEQUENCE [LARGE SCALE GENOMIC DNA]</scope>
    <source>
        <strain evidence="2">ATCC 43989 / DSM 5975 / JCM 20966 / LMG 6465 / NBRC 14845 / NCIMB 13405 / ORS 571</strain>
    </source>
</reference>
<gene>
    <name evidence="1" type="ordered locus">AZC_0825</name>
</gene>
<evidence type="ECO:0000313" key="1">
    <source>
        <dbReference type="EMBL" id="BAF86823.1"/>
    </source>
</evidence>
<dbReference type="Proteomes" id="UP000000270">
    <property type="component" value="Chromosome"/>
</dbReference>